<evidence type="ECO:0000313" key="4">
    <source>
        <dbReference type="Proteomes" id="UP000008827"/>
    </source>
</evidence>
<accession>A0A0R0IHH6</accession>
<feature type="region of interest" description="Disordered" evidence="1">
    <location>
        <begin position="35"/>
        <end position="57"/>
    </location>
</feature>
<evidence type="ECO:0000256" key="1">
    <source>
        <dbReference type="SAM" id="MobiDB-lite"/>
    </source>
</evidence>
<reference evidence="2 3" key="1">
    <citation type="journal article" date="2010" name="Nature">
        <title>Genome sequence of the palaeopolyploid soybean.</title>
        <authorList>
            <person name="Schmutz J."/>
            <person name="Cannon S.B."/>
            <person name="Schlueter J."/>
            <person name="Ma J."/>
            <person name="Mitros T."/>
            <person name="Nelson W."/>
            <person name="Hyten D.L."/>
            <person name="Song Q."/>
            <person name="Thelen J.J."/>
            <person name="Cheng J."/>
            <person name="Xu D."/>
            <person name="Hellsten U."/>
            <person name="May G.D."/>
            <person name="Yu Y."/>
            <person name="Sakurai T."/>
            <person name="Umezawa T."/>
            <person name="Bhattacharyya M.K."/>
            <person name="Sandhu D."/>
            <person name="Valliyodan B."/>
            <person name="Lindquist E."/>
            <person name="Peto M."/>
            <person name="Grant D."/>
            <person name="Shu S."/>
            <person name="Goodstein D."/>
            <person name="Barry K."/>
            <person name="Futrell-Griggs M."/>
            <person name="Abernathy B."/>
            <person name="Du J."/>
            <person name="Tian Z."/>
            <person name="Zhu L."/>
            <person name="Gill N."/>
            <person name="Joshi T."/>
            <person name="Libault M."/>
            <person name="Sethuraman A."/>
            <person name="Zhang X.-C."/>
            <person name="Shinozaki K."/>
            <person name="Nguyen H.T."/>
            <person name="Wing R.A."/>
            <person name="Cregan P."/>
            <person name="Specht J."/>
            <person name="Grimwood J."/>
            <person name="Rokhsar D."/>
            <person name="Stacey G."/>
            <person name="Shoemaker R.C."/>
            <person name="Jackson S.A."/>
        </authorList>
    </citation>
    <scope>NUCLEOTIDE SEQUENCE [LARGE SCALE GENOMIC DNA]</scope>
    <source>
        <strain evidence="3">cv. Williams 82</strain>
        <tissue evidence="2">Callus</tissue>
    </source>
</reference>
<dbReference type="PaxDb" id="3847-GLYMA08G06140.1"/>
<keyword evidence="4" id="KW-1185">Reference proteome</keyword>
<dbReference type="EnsemblPlants" id="KRH41886">
    <property type="protein sequence ID" value="KRH41886"/>
    <property type="gene ID" value="GLYMA_08G056900"/>
</dbReference>
<reference evidence="3" key="2">
    <citation type="submission" date="2018-02" db="UniProtKB">
        <authorList>
            <consortium name="EnsemblPlants"/>
        </authorList>
    </citation>
    <scope>IDENTIFICATION</scope>
    <source>
        <strain evidence="3">Williams 82</strain>
    </source>
</reference>
<sequence>MDGDNGEVLQARERPMLVMVEVLPMPPLPEVMMATQGVEPESSSLQFRWRRDRRRGE</sequence>
<evidence type="ECO:0000313" key="2">
    <source>
        <dbReference type="EMBL" id="KRH41886.1"/>
    </source>
</evidence>
<evidence type="ECO:0000313" key="3">
    <source>
        <dbReference type="EnsemblPlants" id="KRH41886"/>
    </source>
</evidence>
<reference evidence="2" key="3">
    <citation type="submission" date="2018-07" db="EMBL/GenBank/DDBJ databases">
        <title>WGS assembly of Glycine max.</title>
        <authorList>
            <person name="Schmutz J."/>
            <person name="Cannon S."/>
            <person name="Schlueter J."/>
            <person name="Ma J."/>
            <person name="Mitros T."/>
            <person name="Nelson W."/>
            <person name="Hyten D."/>
            <person name="Song Q."/>
            <person name="Thelen J."/>
            <person name="Cheng J."/>
            <person name="Xu D."/>
            <person name="Hellsten U."/>
            <person name="May G."/>
            <person name="Yu Y."/>
            <person name="Sakurai T."/>
            <person name="Umezawa T."/>
            <person name="Bhattacharyya M."/>
            <person name="Sandhu D."/>
            <person name="Valliyodan B."/>
            <person name="Lindquist E."/>
            <person name="Peto M."/>
            <person name="Grant D."/>
            <person name="Shu S."/>
            <person name="Goodstein D."/>
            <person name="Barry K."/>
            <person name="Futrell-Griggs M."/>
            <person name="Abernathy B."/>
            <person name="Du J."/>
            <person name="Tian Z."/>
            <person name="Zhu L."/>
            <person name="Gill N."/>
            <person name="Joshi T."/>
            <person name="Libault M."/>
            <person name="Sethuraman A."/>
            <person name="Zhang X."/>
            <person name="Shinozaki K."/>
            <person name="Nguyen H."/>
            <person name="Wing R."/>
            <person name="Cregan P."/>
            <person name="Specht J."/>
            <person name="Grimwood J."/>
            <person name="Rokhsar D."/>
            <person name="Stacey G."/>
            <person name="Shoemaker R."/>
            <person name="Jackson S."/>
        </authorList>
    </citation>
    <scope>NUCLEOTIDE SEQUENCE</scope>
    <source>
        <tissue evidence="2">Callus</tissue>
    </source>
</reference>
<dbReference type="Proteomes" id="UP000008827">
    <property type="component" value="Chromosome 8"/>
</dbReference>
<dbReference type="AlphaFoldDB" id="A0A0R0IHH6"/>
<protein>
    <submittedName>
        <fullName evidence="2 3">Uncharacterized protein</fullName>
    </submittedName>
</protein>
<feature type="compositionally biased region" description="Basic residues" evidence="1">
    <location>
        <begin position="48"/>
        <end position="57"/>
    </location>
</feature>
<proteinExistence type="predicted"/>
<dbReference type="InParanoid" id="A0A0R0IHH6"/>
<dbReference type="EMBL" id="CM000841">
    <property type="protein sequence ID" value="KRH41886.1"/>
    <property type="molecule type" value="Genomic_DNA"/>
</dbReference>
<organism evidence="2">
    <name type="scientific">Glycine max</name>
    <name type="common">Soybean</name>
    <name type="synonym">Glycine hispida</name>
    <dbReference type="NCBI Taxonomy" id="3847"/>
    <lineage>
        <taxon>Eukaryota</taxon>
        <taxon>Viridiplantae</taxon>
        <taxon>Streptophyta</taxon>
        <taxon>Embryophyta</taxon>
        <taxon>Tracheophyta</taxon>
        <taxon>Spermatophyta</taxon>
        <taxon>Magnoliopsida</taxon>
        <taxon>eudicotyledons</taxon>
        <taxon>Gunneridae</taxon>
        <taxon>Pentapetalae</taxon>
        <taxon>rosids</taxon>
        <taxon>fabids</taxon>
        <taxon>Fabales</taxon>
        <taxon>Fabaceae</taxon>
        <taxon>Papilionoideae</taxon>
        <taxon>50 kb inversion clade</taxon>
        <taxon>NPAAA clade</taxon>
        <taxon>indigoferoid/millettioid clade</taxon>
        <taxon>Phaseoleae</taxon>
        <taxon>Glycine</taxon>
        <taxon>Glycine subgen. Soja</taxon>
    </lineage>
</organism>
<gene>
    <name evidence="2" type="ORF">GLYMA_08G056900</name>
</gene>
<dbReference type="Gramene" id="KRH41886">
    <property type="protein sequence ID" value="KRH41886"/>
    <property type="gene ID" value="GLYMA_08G056900"/>
</dbReference>
<name>A0A0R0IHH6_SOYBN</name>